<organism evidence="2">
    <name type="scientific">uncultured Caudovirales phage</name>
    <dbReference type="NCBI Taxonomy" id="2100421"/>
    <lineage>
        <taxon>Viruses</taxon>
        <taxon>Duplodnaviria</taxon>
        <taxon>Heunggongvirae</taxon>
        <taxon>Uroviricota</taxon>
        <taxon>Caudoviricetes</taxon>
        <taxon>Peduoviridae</taxon>
        <taxon>Maltschvirus</taxon>
        <taxon>Maltschvirus maltsch</taxon>
    </lineage>
</organism>
<feature type="region of interest" description="Disordered" evidence="1">
    <location>
        <begin position="154"/>
        <end position="177"/>
    </location>
</feature>
<gene>
    <name evidence="2" type="ORF">UFOVP1106_49</name>
</gene>
<sequence>MRCYKELVEDISRMGEVGYNASERDSLPLLFFEVYGIELKNKCEPCKRSAFESLIRWAKKQEPKNSYMDFKIKKQFEGKDFHFRHGGTLVVVNSGNLNEARVKMMLASPYAHVIEGQEDKVEPVAEALPNESEASIALTSVEVKSDGKQLVKTVKGKLSKSNGLKQSKAGKQSKKGK</sequence>
<evidence type="ECO:0000256" key="1">
    <source>
        <dbReference type="SAM" id="MobiDB-lite"/>
    </source>
</evidence>
<accession>A0A6J5QQC0</accession>
<name>A0A6J5QQC0_9CAUD</name>
<reference evidence="2" key="1">
    <citation type="submission" date="2020-05" db="EMBL/GenBank/DDBJ databases">
        <authorList>
            <person name="Chiriac C."/>
            <person name="Salcher M."/>
            <person name="Ghai R."/>
            <person name="Kavagutti S V."/>
        </authorList>
    </citation>
    <scope>NUCLEOTIDE SEQUENCE</scope>
</reference>
<protein>
    <submittedName>
        <fullName evidence="2">Uncharacterized protein</fullName>
    </submittedName>
</protein>
<proteinExistence type="predicted"/>
<dbReference type="EMBL" id="LR797049">
    <property type="protein sequence ID" value="CAB4183681.1"/>
    <property type="molecule type" value="Genomic_DNA"/>
</dbReference>
<evidence type="ECO:0000313" key="2">
    <source>
        <dbReference type="EMBL" id="CAB4183681.1"/>
    </source>
</evidence>